<name>A0A290ML55_CAUVI</name>
<reference evidence="2" key="1">
    <citation type="submission" date="2017-09" db="EMBL/GenBank/DDBJ databases">
        <title>Genome evolution observed in wild isolates of Caulobacter crescentus.</title>
        <authorList>
            <person name="Ely B."/>
            <person name="Wilson K."/>
            <person name="Scott D."/>
        </authorList>
    </citation>
    <scope>NUCLEOTIDE SEQUENCE [LARGE SCALE GENOMIC DNA]</scope>
    <source>
        <strain evidence="2">CB13b1a</strain>
    </source>
</reference>
<dbReference type="EMBL" id="CP023315">
    <property type="protein sequence ID" value="ATC32514.1"/>
    <property type="molecule type" value="Genomic_DNA"/>
</dbReference>
<gene>
    <name evidence="1" type="ORF">CA606_09220</name>
</gene>
<dbReference type="AlphaFoldDB" id="A0A290ML55"/>
<accession>A0A290ML55</accession>
<dbReference type="Proteomes" id="UP000217311">
    <property type="component" value="Chromosome"/>
</dbReference>
<sequence length="69" mass="8000">MNEQQLNQRLDAIHARLQWIADKEARATWLGTYGKDGEYDAERTRLIEQTEKVLDALVAIGESPKYRPK</sequence>
<proteinExistence type="predicted"/>
<evidence type="ECO:0000313" key="2">
    <source>
        <dbReference type="Proteomes" id="UP000217311"/>
    </source>
</evidence>
<protein>
    <submittedName>
        <fullName evidence="1">Uncharacterized protein</fullName>
    </submittedName>
</protein>
<organism evidence="1 2">
    <name type="scientific">Caulobacter vibrioides</name>
    <name type="common">Caulobacter crescentus</name>
    <dbReference type="NCBI Taxonomy" id="155892"/>
    <lineage>
        <taxon>Bacteria</taxon>
        <taxon>Pseudomonadati</taxon>
        <taxon>Pseudomonadota</taxon>
        <taxon>Alphaproteobacteria</taxon>
        <taxon>Caulobacterales</taxon>
        <taxon>Caulobacteraceae</taxon>
        <taxon>Caulobacter</taxon>
    </lineage>
</organism>
<evidence type="ECO:0000313" key="1">
    <source>
        <dbReference type="EMBL" id="ATC32514.1"/>
    </source>
</evidence>
<dbReference type="RefSeq" id="WP_096051931.1">
    <property type="nucleotide sequence ID" value="NZ_CP023315.3"/>
</dbReference>